<dbReference type="EMBL" id="BARS01011862">
    <property type="protein sequence ID" value="GAF94576.1"/>
    <property type="molecule type" value="Genomic_DNA"/>
</dbReference>
<name>X0U5F7_9ZZZZ</name>
<dbReference type="Pfam" id="PF08241">
    <property type="entry name" value="Methyltransf_11"/>
    <property type="match status" value="1"/>
</dbReference>
<proteinExistence type="predicted"/>
<sequence length="173" mass="20400">LENMWYESLDVGCGPRSMLEFFPNLKKTMIEPLGEEYKKMYEYLNGDPLYCKPAEEFIPELENKFDFIWCHNVLDHCYDWKLALENIFRYMKDGAAFYIATDAGFPPNDGHPGIESTKVFMEEMDRYKVDYDQKDIREPKQENERRKIQGANHQIRSINLIGIYNAIDASTTE</sequence>
<protein>
    <recommendedName>
        <fullName evidence="1">Methyltransferase type 11 domain-containing protein</fullName>
    </recommendedName>
</protein>
<dbReference type="GO" id="GO:0008757">
    <property type="term" value="F:S-adenosylmethionine-dependent methyltransferase activity"/>
    <property type="evidence" value="ECO:0007669"/>
    <property type="project" value="InterPro"/>
</dbReference>
<feature type="domain" description="Methyltransferase type 11" evidence="1">
    <location>
        <begin position="9"/>
        <end position="99"/>
    </location>
</feature>
<reference evidence="2" key="1">
    <citation type="journal article" date="2014" name="Front. Microbiol.">
        <title>High frequency of phylogenetically diverse reductive dehalogenase-homologous genes in deep subseafloor sedimentary metagenomes.</title>
        <authorList>
            <person name="Kawai M."/>
            <person name="Futagami T."/>
            <person name="Toyoda A."/>
            <person name="Takaki Y."/>
            <person name="Nishi S."/>
            <person name="Hori S."/>
            <person name="Arai W."/>
            <person name="Tsubouchi T."/>
            <person name="Morono Y."/>
            <person name="Uchiyama I."/>
            <person name="Ito T."/>
            <person name="Fujiyama A."/>
            <person name="Inagaki F."/>
            <person name="Takami H."/>
        </authorList>
    </citation>
    <scope>NUCLEOTIDE SEQUENCE</scope>
    <source>
        <strain evidence="2">Expedition CK06-06</strain>
    </source>
</reference>
<accession>X0U5F7</accession>
<comment type="caution">
    <text evidence="2">The sequence shown here is derived from an EMBL/GenBank/DDBJ whole genome shotgun (WGS) entry which is preliminary data.</text>
</comment>
<dbReference type="SUPFAM" id="SSF53335">
    <property type="entry name" value="S-adenosyl-L-methionine-dependent methyltransferases"/>
    <property type="match status" value="1"/>
</dbReference>
<feature type="non-terminal residue" evidence="2">
    <location>
        <position position="1"/>
    </location>
</feature>
<dbReference type="AlphaFoldDB" id="X0U5F7"/>
<gene>
    <name evidence="2" type="ORF">S01H1_21408</name>
</gene>
<dbReference type="Gene3D" id="3.40.50.150">
    <property type="entry name" value="Vaccinia Virus protein VP39"/>
    <property type="match status" value="1"/>
</dbReference>
<dbReference type="CDD" id="cd02440">
    <property type="entry name" value="AdoMet_MTases"/>
    <property type="match status" value="1"/>
</dbReference>
<dbReference type="InterPro" id="IPR029063">
    <property type="entry name" value="SAM-dependent_MTases_sf"/>
</dbReference>
<evidence type="ECO:0000259" key="1">
    <source>
        <dbReference type="Pfam" id="PF08241"/>
    </source>
</evidence>
<dbReference type="InterPro" id="IPR013216">
    <property type="entry name" value="Methyltransf_11"/>
</dbReference>
<organism evidence="2">
    <name type="scientific">marine sediment metagenome</name>
    <dbReference type="NCBI Taxonomy" id="412755"/>
    <lineage>
        <taxon>unclassified sequences</taxon>
        <taxon>metagenomes</taxon>
        <taxon>ecological metagenomes</taxon>
    </lineage>
</organism>
<evidence type="ECO:0000313" key="2">
    <source>
        <dbReference type="EMBL" id="GAF94576.1"/>
    </source>
</evidence>